<proteinExistence type="predicted"/>
<reference evidence="2" key="2">
    <citation type="journal article" date="2015" name="Data Brief">
        <title>Shoot transcriptome of the giant reed, Arundo donax.</title>
        <authorList>
            <person name="Barrero R.A."/>
            <person name="Guerrero F.D."/>
            <person name="Moolhuijzen P."/>
            <person name="Goolsby J.A."/>
            <person name="Tidwell J."/>
            <person name="Bellgard S.E."/>
            <person name="Bellgard M.I."/>
        </authorList>
    </citation>
    <scope>NUCLEOTIDE SEQUENCE</scope>
    <source>
        <tissue evidence="2">Shoot tissue taken approximately 20 cm above the soil surface</tissue>
    </source>
</reference>
<dbReference type="AlphaFoldDB" id="A0A0A9H184"/>
<organism evidence="2">
    <name type="scientific">Arundo donax</name>
    <name type="common">Giant reed</name>
    <name type="synonym">Donax arundinaceus</name>
    <dbReference type="NCBI Taxonomy" id="35708"/>
    <lineage>
        <taxon>Eukaryota</taxon>
        <taxon>Viridiplantae</taxon>
        <taxon>Streptophyta</taxon>
        <taxon>Embryophyta</taxon>
        <taxon>Tracheophyta</taxon>
        <taxon>Spermatophyta</taxon>
        <taxon>Magnoliopsida</taxon>
        <taxon>Liliopsida</taxon>
        <taxon>Poales</taxon>
        <taxon>Poaceae</taxon>
        <taxon>PACMAD clade</taxon>
        <taxon>Arundinoideae</taxon>
        <taxon>Arundineae</taxon>
        <taxon>Arundo</taxon>
    </lineage>
</organism>
<feature type="compositionally biased region" description="Basic and acidic residues" evidence="1">
    <location>
        <begin position="22"/>
        <end position="34"/>
    </location>
</feature>
<name>A0A0A9H184_ARUDO</name>
<sequence length="43" mass="4851">MCAQQCCSELNKAIKKFHGHHRDNYVHPTSHDGQKSSNQASLN</sequence>
<feature type="region of interest" description="Disordered" evidence="1">
    <location>
        <begin position="19"/>
        <end position="43"/>
    </location>
</feature>
<evidence type="ECO:0000256" key="1">
    <source>
        <dbReference type="SAM" id="MobiDB-lite"/>
    </source>
</evidence>
<reference evidence="2" key="1">
    <citation type="submission" date="2014-09" db="EMBL/GenBank/DDBJ databases">
        <authorList>
            <person name="Magalhaes I.L.F."/>
            <person name="Oliveira U."/>
            <person name="Santos F.R."/>
            <person name="Vidigal T.H.D.A."/>
            <person name="Brescovit A.D."/>
            <person name="Santos A.J."/>
        </authorList>
    </citation>
    <scope>NUCLEOTIDE SEQUENCE</scope>
    <source>
        <tissue evidence="2">Shoot tissue taken approximately 20 cm above the soil surface</tissue>
    </source>
</reference>
<accession>A0A0A9H184</accession>
<evidence type="ECO:0000313" key="2">
    <source>
        <dbReference type="EMBL" id="JAE28586.1"/>
    </source>
</evidence>
<dbReference type="EMBL" id="GBRH01169310">
    <property type="protein sequence ID" value="JAE28586.1"/>
    <property type="molecule type" value="Transcribed_RNA"/>
</dbReference>
<protein>
    <submittedName>
        <fullName evidence="2">Uncharacterized protein</fullName>
    </submittedName>
</protein>